<feature type="signal peptide" evidence="2">
    <location>
        <begin position="1"/>
        <end position="28"/>
    </location>
</feature>
<gene>
    <name evidence="3" type="ORF">ACI2L5_52515</name>
</gene>
<reference evidence="3 4" key="1">
    <citation type="submission" date="2024-11" db="EMBL/GenBank/DDBJ databases">
        <title>The Natural Products Discovery Center: Release of the First 8490 Sequenced Strains for Exploring Actinobacteria Biosynthetic Diversity.</title>
        <authorList>
            <person name="Kalkreuter E."/>
            <person name="Kautsar S.A."/>
            <person name="Yang D."/>
            <person name="Bader C.D."/>
            <person name="Teijaro C.N."/>
            <person name="Fluegel L."/>
            <person name="Davis C.M."/>
            <person name="Simpson J.R."/>
            <person name="Lauterbach L."/>
            <person name="Steele A.D."/>
            <person name="Gui C."/>
            <person name="Meng S."/>
            <person name="Li G."/>
            <person name="Viehrig K."/>
            <person name="Ye F."/>
            <person name="Su P."/>
            <person name="Kiefer A.F."/>
            <person name="Nichols A."/>
            <person name="Cepeda A.J."/>
            <person name="Yan W."/>
            <person name="Fan B."/>
            <person name="Jiang Y."/>
            <person name="Adhikari A."/>
            <person name="Zheng C.-J."/>
            <person name="Schuster L."/>
            <person name="Cowan T.M."/>
            <person name="Smanski M.J."/>
            <person name="Chevrette M.G."/>
            <person name="De Carvalho L.P.S."/>
            <person name="Shen B."/>
        </authorList>
    </citation>
    <scope>NUCLEOTIDE SEQUENCE [LARGE SCALE GENOMIC DNA]</scope>
    <source>
        <strain evidence="3 4">NPDC020863</strain>
    </source>
</reference>
<dbReference type="SUPFAM" id="SSF53850">
    <property type="entry name" value="Periplasmic binding protein-like II"/>
    <property type="match status" value="1"/>
</dbReference>
<organism evidence="3 4">
    <name type="scientific">Streptomyces milbemycinicus</name>
    <dbReference type="NCBI Taxonomy" id="476552"/>
    <lineage>
        <taxon>Bacteria</taxon>
        <taxon>Bacillati</taxon>
        <taxon>Actinomycetota</taxon>
        <taxon>Actinomycetes</taxon>
        <taxon>Kitasatosporales</taxon>
        <taxon>Streptomycetaceae</taxon>
        <taxon>Streptomyces</taxon>
    </lineage>
</organism>
<dbReference type="Gene3D" id="3.90.76.10">
    <property type="entry name" value="Dipeptide-binding Protein, Domain 1"/>
    <property type="match status" value="1"/>
</dbReference>
<evidence type="ECO:0000313" key="4">
    <source>
        <dbReference type="Proteomes" id="UP001620295"/>
    </source>
</evidence>
<evidence type="ECO:0000256" key="2">
    <source>
        <dbReference type="SAM" id="SignalP"/>
    </source>
</evidence>
<accession>A0ABW8M5G7</accession>
<protein>
    <submittedName>
        <fullName evidence="3">ABC transporter substrate-binding protein</fullName>
    </submittedName>
</protein>
<proteinExistence type="predicted"/>
<sequence>MRGAPYSLRTRRALAALCGAAVALPLTACGGGDGGAEAGVVRSSWGDPPNPLEPANTNDVQGGKVLDMIFRGLKHYDPVTGEAENAVAERIESADQRNYTITLKKGRRFAN</sequence>
<feature type="non-terminal residue" evidence="3">
    <location>
        <position position="111"/>
    </location>
</feature>
<keyword evidence="2" id="KW-0732">Signal</keyword>
<comment type="caution">
    <text evidence="3">The sequence shown here is derived from an EMBL/GenBank/DDBJ whole genome shotgun (WGS) entry which is preliminary data.</text>
</comment>
<feature type="chain" id="PRO_5045499271" evidence="2">
    <location>
        <begin position="29"/>
        <end position="111"/>
    </location>
</feature>
<keyword evidence="4" id="KW-1185">Reference proteome</keyword>
<feature type="region of interest" description="Disordered" evidence="1">
    <location>
        <begin position="37"/>
        <end position="59"/>
    </location>
</feature>
<dbReference type="EMBL" id="JBJDQH010000141">
    <property type="protein sequence ID" value="MFK4273410.1"/>
    <property type="molecule type" value="Genomic_DNA"/>
</dbReference>
<dbReference type="Proteomes" id="UP001620295">
    <property type="component" value="Unassembled WGS sequence"/>
</dbReference>
<evidence type="ECO:0000256" key="1">
    <source>
        <dbReference type="SAM" id="MobiDB-lite"/>
    </source>
</evidence>
<evidence type="ECO:0000313" key="3">
    <source>
        <dbReference type="EMBL" id="MFK4273410.1"/>
    </source>
</evidence>
<name>A0ABW8M5G7_9ACTN</name>